<gene>
    <name evidence="1" type="ORF">CC78DRAFT_586257</name>
</gene>
<keyword evidence="2" id="KW-1185">Reference proteome</keyword>
<evidence type="ECO:0000313" key="2">
    <source>
        <dbReference type="Proteomes" id="UP000800093"/>
    </source>
</evidence>
<accession>A0A9P4MYF7</accession>
<name>A0A9P4MYF7_9PLEO</name>
<dbReference type="Proteomes" id="UP000800093">
    <property type="component" value="Unassembled WGS sequence"/>
</dbReference>
<comment type="caution">
    <text evidence="1">The sequence shown here is derived from an EMBL/GenBank/DDBJ whole genome shotgun (WGS) entry which is preliminary data.</text>
</comment>
<reference evidence="2" key="1">
    <citation type="journal article" date="2020" name="Stud. Mycol.">
        <title>101 Dothideomycetes genomes: A test case for predicting lifestyles and emergence of pathogens.</title>
        <authorList>
            <person name="Haridas S."/>
            <person name="Albert R."/>
            <person name="Binder M."/>
            <person name="Bloem J."/>
            <person name="LaButti K."/>
            <person name="Salamov A."/>
            <person name="Andreopoulos B."/>
            <person name="Baker S."/>
            <person name="Barry K."/>
            <person name="Bills G."/>
            <person name="Bluhm B."/>
            <person name="Cannon C."/>
            <person name="Castanera R."/>
            <person name="Culley D."/>
            <person name="Daum C."/>
            <person name="Ezra D."/>
            <person name="Gonzalez J."/>
            <person name="Henrissat B."/>
            <person name="Kuo A."/>
            <person name="Liang C."/>
            <person name="Lipzen A."/>
            <person name="Lutzoni F."/>
            <person name="Magnuson J."/>
            <person name="Mondo S."/>
            <person name="Nolan M."/>
            <person name="Ohm R."/>
            <person name="Pangilinan J."/>
            <person name="Park H.-J."/>
            <person name="Ramirez L."/>
            <person name="Alfaro M."/>
            <person name="Sun H."/>
            <person name="Tritt A."/>
            <person name="Yoshinaga Y."/>
            <person name="Zwiers L.-H."/>
            <person name="Turgeon B."/>
            <person name="Goodwin S."/>
            <person name="Spatafora J."/>
            <person name="Crous P."/>
            <person name="Grigoriev I."/>
        </authorList>
    </citation>
    <scope>NUCLEOTIDE SEQUENCE [LARGE SCALE GENOMIC DNA]</scope>
    <source>
        <strain evidence="2">CBS 304.66</strain>
    </source>
</reference>
<proteinExistence type="predicted"/>
<dbReference type="AlphaFoldDB" id="A0A9P4MYF7"/>
<protein>
    <submittedName>
        <fullName evidence="1">Uncharacterized protein</fullName>
    </submittedName>
</protein>
<sequence length="207" mass="22589">MALIAKRRELWARITLHRQRPEARREEQTNQPVAVRIDLGGLAHSVRGGKGGRGTTHTVSTAIYPRDCKGGPMNVGWRLVAQVCDQGQRFRLIGLTRRPKVQNARRRTKTRDADGNVRRDVTARRRGCRWGSGCGEVDVVGEDVGESRRTYLVGGRGSRGLGRVVRVGGLAFALQIDGGRVKDDPHGRRPGQARPSTVAHCGTACGG</sequence>
<organism evidence="1 2">
    <name type="scientific">Lojkania enalia</name>
    <dbReference type="NCBI Taxonomy" id="147567"/>
    <lineage>
        <taxon>Eukaryota</taxon>
        <taxon>Fungi</taxon>
        <taxon>Dikarya</taxon>
        <taxon>Ascomycota</taxon>
        <taxon>Pezizomycotina</taxon>
        <taxon>Dothideomycetes</taxon>
        <taxon>Pleosporomycetidae</taxon>
        <taxon>Pleosporales</taxon>
        <taxon>Pleosporales incertae sedis</taxon>
        <taxon>Lojkania</taxon>
    </lineage>
</organism>
<evidence type="ECO:0000313" key="1">
    <source>
        <dbReference type="EMBL" id="KAF2259197.1"/>
    </source>
</evidence>
<dbReference type="EMBL" id="ML986718">
    <property type="protein sequence ID" value="KAF2259197.1"/>
    <property type="molecule type" value="Genomic_DNA"/>
</dbReference>